<proteinExistence type="predicted"/>
<accession>A0A7Y4JRT1</accession>
<organism evidence="1 2">
    <name type="scientific">Corallococcus exercitus</name>
    <dbReference type="NCBI Taxonomy" id="2316736"/>
    <lineage>
        <taxon>Bacteria</taxon>
        <taxon>Pseudomonadati</taxon>
        <taxon>Myxococcota</taxon>
        <taxon>Myxococcia</taxon>
        <taxon>Myxococcales</taxon>
        <taxon>Cystobacterineae</taxon>
        <taxon>Myxococcaceae</taxon>
        <taxon>Corallococcus</taxon>
    </lineage>
</organism>
<evidence type="ECO:0000313" key="2">
    <source>
        <dbReference type="Proteomes" id="UP000528460"/>
    </source>
</evidence>
<protein>
    <submittedName>
        <fullName evidence="1">Uncharacterized protein</fullName>
    </submittedName>
</protein>
<reference evidence="1 2" key="1">
    <citation type="submission" date="2020-05" db="EMBL/GenBank/DDBJ databases">
        <authorList>
            <person name="Whitworth D."/>
        </authorList>
    </citation>
    <scope>NUCLEOTIDE SEQUENCE [LARGE SCALE GENOMIC DNA]</scope>
    <source>
        <strain evidence="1 2">CA046A</strain>
    </source>
</reference>
<dbReference type="AlphaFoldDB" id="A0A7Y4JRT1"/>
<name>A0A7Y4JRT1_9BACT</name>
<dbReference type="Proteomes" id="UP000528460">
    <property type="component" value="Unassembled WGS sequence"/>
</dbReference>
<evidence type="ECO:0000313" key="1">
    <source>
        <dbReference type="EMBL" id="NOK09809.1"/>
    </source>
</evidence>
<gene>
    <name evidence="1" type="ORF">HNS30_12305</name>
</gene>
<sequence length="158" mass="17784">MGTTLIRMTRQELASLDDTALCQKCVQPAALAMRGRGSDVREEVYGALTPGQRAVFMFWVLYAHGRGWTQMCAELPHLVGEDSFWLELKLAAKHLHLDELLAQTEAFEKHLREARAANRPVQGKEQDDALLAKTLARDIHTVAKYIRANPGQFVELKD</sequence>
<dbReference type="RefSeq" id="WP_171413984.1">
    <property type="nucleotide sequence ID" value="NZ_JABFJW010000076.1"/>
</dbReference>
<comment type="caution">
    <text evidence="1">The sequence shown here is derived from an EMBL/GenBank/DDBJ whole genome shotgun (WGS) entry which is preliminary data.</text>
</comment>
<dbReference type="EMBL" id="JABFJW010000076">
    <property type="protein sequence ID" value="NOK09809.1"/>
    <property type="molecule type" value="Genomic_DNA"/>
</dbReference>